<feature type="transmembrane region" description="Helical" evidence="1">
    <location>
        <begin position="327"/>
        <end position="348"/>
    </location>
</feature>
<protein>
    <recommendedName>
        <fullName evidence="4">Transmembrane protein</fullName>
    </recommendedName>
</protein>
<evidence type="ECO:0000313" key="3">
    <source>
        <dbReference type="Proteomes" id="UP000240663"/>
    </source>
</evidence>
<evidence type="ECO:0000256" key="1">
    <source>
        <dbReference type="SAM" id="Phobius"/>
    </source>
</evidence>
<keyword evidence="1" id="KW-0472">Membrane</keyword>
<sequence length="363" mass="42139">MGYYLLLLMLPALCVTVLAKWVFHHTITLKEWGVQFLANLGVTALLCGFLALAMHAKTGDTEIWNGYVLDKYSEKVSCEHQYQCGQTCSTDSKGNQTCVPIYCDEHSYDIDWTVKTTVGYFDIDRVDRRGLKEPPRFTQVSIGDFAADEKFTRNFLLIDESRFHTDETIVEKYKGRVPKYPRIYDYYKINRVVTTNGKNYDYINHYLNERLKTLGADKQVNITVVVTEFEEDFYQALYHAWEGGKKNDVVLVYGLEKDSSKVKWFKATSFADGQDNRELLARLRIETIDSALSLELVQRQTDLIAKEFHRLPNETFKYMVESIEIPMSVLITLMIVNLLASIGAAYYVHKEDLFNEQRTYRWS</sequence>
<keyword evidence="1" id="KW-1133">Transmembrane helix</keyword>
<dbReference type="Proteomes" id="UP000240663">
    <property type="component" value="Segment"/>
</dbReference>
<proteinExistence type="predicted"/>
<name>A0A2D2W6X2_9CAUD</name>
<feature type="transmembrane region" description="Helical" evidence="1">
    <location>
        <begin position="35"/>
        <end position="54"/>
    </location>
</feature>
<keyword evidence="3" id="KW-1185">Reference proteome</keyword>
<gene>
    <name evidence="2" type="ORF">P13BB106kb_p061</name>
</gene>
<evidence type="ECO:0008006" key="4">
    <source>
        <dbReference type="Google" id="ProtNLM"/>
    </source>
</evidence>
<evidence type="ECO:0000313" key="2">
    <source>
        <dbReference type="EMBL" id="ATS94045.1"/>
    </source>
</evidence>
<keyword evidence="1" id="KW-0812">Transmembrane</keyword>
<dbReference type="EMBL" id="MF979564">
    <property type="protein sequence ID" value="ATS94045.1"/>
    <property type="molecule type" value="Genomic_DNA"/>
</dbReference>
<accession>A0A2D2W6X2</accession>
<organism evidence="2 3">
    <name type="scientific">Pectobacterium phage DU_PP_V</name>
    <dbReference type="NCBI Taxonomy" id="2041492"/>
    <lineage>
        <taxon>Viruses</taxon>
        <taxon>Duplodnaviria</taxon>
        <taxon>Heunggongvirae</taxon>
        <taxon>Uroviricota</taxon>
        <taxon>Caudoviricetes</taxon>
        <taxon>Demerecviridae</taxon>
        <taxon>Mccorquodalevirinae</taxon>
        <taxon>Hongcheonvirus</taxon>
        <taxon>Hongcheonvirus DUPPV</taxon>
    </lineage>
</organism>
<reference evidence="2 3" key="1">
    <citation type="submission" date="2017-09" db="EMBL/GenBank/DDBJ databases">
        <title>Complete genome sequence of bacteriophage (DU_PP_V) infecting Pectobacterium spp.</title>
        <authorList>
            <person name="Park T.-H."/>
        </authorList>
    </citation>
    <scope>NUCLEOTIDE SEQUENCE [LARGE SCALE GENOMIC DNA]</scope>
</reference>